<dbReference type="KEGG" id="apre:CNX65_28115"/>
<reference evidence="2" key="1">
    <citation type="submission" date="2017-09" db="EMBL/GenBank/DDBJ databases">
        <title>Complete Genome Sequence of ansamitocin-producing Bacterium Actinosynnema pretiosum X47.</title>
        <authorList>
            <person name="Cao G."/>
            <person name="Zong G."/>
            <person name="Zhong C."/>
            <person name="Fu J."/>
        </authorList>
    </citation>
    <scope>NUCLEOTIDE SEQUENCE [LARGE SCALE GENOMIC DNA]</scope>
    <source>
        <strain evidence="2">X47</strain>
    </source>
</reference>
<feature type="transmembrane region" description="Helical" evidence="1">
    <location>
        <begin position="86"/>
        <end position="107"/>
    </location>
</feature>
<keyword evidence="1" id="KW-1133">Transmembrane helix</keyword>
<organism evidence="2 3">
    <name type="scientific">Actinosynnema pretiosum</name>
    <dbReference type="NCBI Taxonomy" id="42197"/>
    <lineage>
        <taxon>Bacteria</taxon>
        <taxon>Bacillati</taxon>
        <taxon>Actinomycetota</taxon>
        <taxon>Actinomycetes</taxon>
        <taxon>Pseudonocardiales</taxon>
        <taxon>Pseudonocardiaceae</taxon>
        <taxon>Actinosynnema</taxon>
    </lineage>
</organism>
<dbReference type="Proteomes" id="UP000218505">
    <property type="component" value="Chromosome"/>
</dbReference>
<evidence type="ECO:0000313" key="2">
    <source>
        <dbReference type="EMBL" id="ATE58434.1"/>
    </source>
</evidence>
<proteinExistence type="predicted"/>
<evidence type="ECO:0000313" key="3">
    <source>
        <dbReference type="Proteomes" id="UP000218505"/>
    </source>
</evidence>
<keyword evidence="1" id="KW-0472">Membrane</keyword>
<gene>
    <name evidence="2" type="ORF">CNX65_28115</name>
</gene>
<evidence type="ECO:0000256" key="1">
    <source>
        <dbReference type="SAM" id="Phobius"/>
    </source>
</evidence>
<keyword evidence="1" id="KW-0812">Transmembrane</keyword>
<dbReference type="EMBL" id="CP023445">
    <property type="protein sequence ID" value="ATE58434.1"/>
    <property type="molecule type" value="Genomic_DNA"/>
</dbReference>
<dbReference type="AlphaFoldDB" id="A0A290ZHH7"/>
<feature type="transmembrane region" description="Helical" evidence="1">
    <location>
        <begin position="135"/>
        <end position="155"/>
    </location>
</feature>
<protein>
    <recommendedName>
        <fullName evidence="4">DUF2567 domain-containing protein</fullName>
    </recommendedName>
</protein>
<sequence>MVVQRDIPAAIKVFSTTSLLGLPIGLLWAWLAPAQNVVVQSGGFVPVPGESYHRLDSLMVFVLLGLAAGVLTGAASWMMRELRGPVVMLAATVGSVLAAFLAFRVSAPFSTWRHELASAPAVGEVIRLAPSLDSAWGIVAWPLGTALAYGCLAAWNGMDDLGRRLA</sequence>
<accession>A0A290ZHH7</accession>
<name>A0A290ZHH7_9PSEU</name>
<feature type="transmembrane region" description="Helical" evidence="1">
    <location>
        <begin position="58"/>
        <end position="79"/>
    </location>
</feature>
<evidence type="ECO:0008006" key="4">
    <source>
        <dbReference type="Google" id="ProtNLM"/>
    </source>
</evidence>
<keyword evidence="3" id="KW-1185">Reference proteome</keyword>
<dbReference type="Pfam" id="PF10821">
    <property type="entry name" value="DUF2567"/>
    <property type="match status" value="1"/>
</dbReference>
<dbReference type="InterPro" id="IPR021213">
    <property type="entry name" value="DUF2567"/>
</dbReference>